<organism evidence="11 12">
    <name type="scientific">Geoalkalibacter halelectricus</name>
    <dbReference type="NCBI Taxonomy" id="2847045"/>
    <lineage>
        <taxon>Bacteria</taxon>
        <taxon>Pseudomonadati</taxon>
        <taxon>Thermodesulfobacteriota</taxon>
        <taxon>Desulfuromonadia</taxon>
        <taxon>Desulfuromonadales</taxon>
        <taxon>Geoalkalibacteraceae</taxon>
        <taxon>Geoalkalibacter</taxon>
    </lineage>
</organism>
<evidence type="ECO:0000256" key="2">
    <source>
        <dbReference type="ARBA" id="ARBA00005992"/>
    </source>
</evidence>
<evidence type="ECO:0000256" key="7">
    <source>
        <dbReference type="ARBA" id="ARBA00022984"/>
    </source>
</evidence>
<dbReference type="Proteomes" id="UP001060414">
    <property type="component" value="Chromosome"/>
</dbReference>
<feature type="active site" description="Nucleophile" evidence="9">
    <location>
        <position position="216"/>
    </location>
</feature>
<accession>A0ABY5ZPL8</accession>
<keyword evidence="5" id="KW-0378">Hydrolase</keyword>
<keyword evidence="12" id="KW-1185">Reference proteome</keyword>
<evidence type="ECO:0000256" key="5">
    <source>
        <dbReference type="ARBA" id="ARBA00022801"/>
    </source>
</evidence>
<dbReference type="Gene3D" id="2.40.440.10">
    <property type="entry name" value="L,D-transpeptidase catalytic domain-like"/>
    <property type="match status" value="1"/>
</dbReference>
<keyword evidence="3" id="KW-0328">Glycosyltransferase</keyword>
<dbReference type="PANTHER" id="PTHR30582">
    <property type="entry name" value="L,D-TRANSPEPTIDASE"/>
    <property type="match status" value="1"/>
</dbReference>
<dbReference type="EMBL" id="CP092109">
    <property type="protein sequence ID" value="UWZ81046.1"/>
    <property type="molecule type" value="Genomic_DNA"/>
</dbReference>
<evidence type="ECO:0000256" key="1">
    <source>
        <dbReference type="ARBA" id="ARBA00004752"/>
    </source>
</evidence>
<evidence type="ECO:0000256" key="3">
    <source>
        <dbReference type="ARBA" id="ARBA00022676"/>
    </source>
</evidence>
<evidence type="ECO:0000256" key="6">
    <source>
        <dbReference type="ARBA" id="ARBA00022960"/>
    </source>
</evidence>
<evidence type="ECO:0000256" key="4">
    <source>
        <dbReference type="ARBA" id="ARBA00022679"/>
    </source>
</evidence>
<evidence type="ECO:0000313" key="12">
    <source>
        <dbReference type="Proteomes" id="UP001060414"/>
    </source>
</evidence>
<dbReference type="RefSeq" id="WP_260749416.1">
    <property type="nucleotide sequence ID" value="NZ_CP092109.1"/>
</dbReference>
<keyword evidence="7 9" id="KW-0573">Peptidoglycan synthesis</keyword>
<dbReference type="InterPro" id="IPR038063">
    <property type="entry name" value="Transpep_catalytic_dom"/>
</dbReference>
<proteinExistence type="inferred from homology"/>
<evidence type="ECO:0000313" key="11">
    <source>
        <dbReference type="EMBL" id="UWZ81046.1"/>
    </source>
</evidence>
<keyword evidence="4" id="KW-0808">Transferase</keyword>
<feature type="active site" description="Proton donor/acceptor" evidence="9">
    <location>
        <position position="200"/>
    </location>
</feature>
<dbReference type="SUPFAM" id="SSF141523">
    <property type="entry name" value="L,D-transpeptidase catalytic domain-like"/>
    <property type="match status" value="1"/>
</dbReference>
<evidence type="ECO:0000259" key="10">
    <source>
        <dbReference type="PROSITE" id="PS52029"/>
    </source>
</evidence>
<feature type="domain" description="L,D-TPase catalytic" evidence="10">
    <location>
        <begin position="107"/>
        <end position="240"/>
    </location>
</feature>
<dbReference type="PANTHER" id="PTHR30582:SF24">
    <property type="entry name" value="L,D-TRANSPEPTIDASE ERFK_SRFK-RELATED"/>
    <property type="match status" value="1"/>
</dbReference>
<dbReference type="PROSITE" id="PS52029">
    <property type="entry name" value="LD_TPASE"/>
    <property type="match status" value="1"/>
</dbReference>
<reference evidence="11" key="1">
    <citation type="journal article" date="2022" name="Environ. Microbiol.">
        <title>Geoalkalibacter halelectricus SAP #1 sp. nov. possessing extracellular electron transfer and mineral#reducing capabilities from a haloalkaline environment.</title>
        <authorList>
            <person name="Yadav S."/>
            <person name="Singh R."/>
            <person name="Sundharam S.S."/>
            <person name="Chaudhary S."/>
            <person name="Krishnamurthi S."/>
            <person name="Patil S.A."/>
        </authorList>
    </citation>
    <scope>NUCLEOTIDE SEQUENCE</scope>
    <source>
        <strain evidence="11">SAP-1</strain>
    </source>
</reference>
<comment type="similarity">
    <text evidence="2">Belongs to the YkuD family.</text>
</comment>
<sequence>MTRNKALKLLPLLTLTLTLAWVCEALAWQPRNREESIITARLPAPLVGEPRPYIIGLEEDLINLAWRSGVGYGALVRANPDVDPWLPAPGTSVVLPLSAVLPAGAKPGVTINLAELRLYLIWQEGEDTLVRYYPIGIGREGRETPLGEFHVANRAKNPSWTPPPSVRAERPYLPGTVPPGPDNPLGDFWIGLNDRRIGIHGTNQPFGVGRQVSSGCIRMYPDHISDLFYRVQTGTHVDIIYQPIKLGQRDGTLYLEVHPDERATLGDPLAEVLRQKALVADGSRLDLDLVRFALAEKSGLPVPVSAR</sequence>
<comment type="pathway">
    <text evidence="1 9">Cell wall biogenesis; peptidoglycan biosynthesis.</text>
</comment>
<dbReference type="InterPro" id="IPR050979">
    <property type="entry name" value="LD-transpeptidase"/>
</dbReference>
<name>A0ABY5ZPL8_9BACT</name>
<keyword evidence="8 9" id="KW-0961">Cell wall biogenesis/degradation</keyword>
<protein>
    <submittedName>
        <fullName evidence="11">L,D-transpeptidase family protein</fullName>
    </submittedName>
</protein>
<dbReference type="InterPro" id="IPR005490">
    <property type="entry name" value="LD_TPept_cat_dom"/>
</dbReference>
<dbReference type="Pfam" id="PF03734">
    <property type="entry name" value="YkuD"/>
    <property type="match status" value="1"/>
</dbReference>
<evidence type="ECO:0000256" key="8">
    <source>
        <dbReference type="ARBA" id="ARBA00023316"/>
    </source>
</evidence>
<evidence type="ECO:0000256" key="9">
    <source>
        <dbReference type="PROSITE-ProRule" id="PRU01373"/>
    </source>
</evidence>
<gene>
    <name evidence="11" type="ORF">L9S41_06540</name>
</gene>
<keyword evidence="6 9" id="KW-0133">Cell shape</keyword>
<dbReference type="CDD" id="cd16913">
    <property type="entry name" value="YkuD_like"/>
    <property type="match status" value="1"/>
</dbReference>